<evidence type="ECO:0000256" key="4">
    <source>
        <dbReference type="ARBA" id="ARBA00023277"/>
    </source>
</evidence>
<dbReference type="CDD" id="cd08983">
    <property type="entry name" value="GH43_Bt3655-like"/>
    <property type="match status" value="1"/>
</dbReference>
<dbReference type="PROSITE" id="PS51257">
    <property type="entry name" value="PROKAR_LIPOPROTEIN"/>
    <property type="match status" value="1"/>
</dbReference>
<protein>
    <submittedName>
        <fullName evidence="7">Family 43 glycosylhydrolase</fullName>
    </submittedName>
</protein>
<keyword evidence="4" id="KW-0119">Carbohydrate metabolism</keyword>
<dbReference type="SUPFAM" id="SSF75005">
    <property type="entry name" value="Arabinanase/levansucrase/invertase"/>
    <property type="match status" value="2"/>
</dbReference>
<comment type="caution">
    <text evidence="7">The sequence shown here is derived from an EMBL/GenBank/DDBJ whole genome shotgun (WGS) entry which is preliminary data.</text>
</comment>
<dbReference type="InterPro" id="IPR023296">
    <property type="entry name" value="Glyco_hydro_beta-prop_sf"/>
</dbReference>
<feature type="signal peptide" evidence="6">
    <location>
        <begin position="1"/>
        <end position="19"/>
    </location>
</feature>
<dbReference type="Gene3D" id="2.60.40.2340">
    <property type="match status" value="1"/>
</dbReference>
<reference evidence="8" key="1">
    <citation type="journal article" date="2019" name="Int. J. Syst. Evol. Microbiol.">
        <title>The Global Catalogue of Microorganisms (GCM) 10K type strain sequencing project: providing services to taxonomists for standard genome sequencing and annotation.</title>
        <authorList>
            <consortium name="The Broad Institute Genomics Platform"/>
            <consortium name="The Broad Institute Genome Sequencing Center for Infectious Disease"/>
            <person name="Wu L."/>
            <person name="Ma J."/>
        </authorList>
    </citation>
    <scope>NUCLEOTIDE SEQUENCE [LARGE SCALE GENOMIC DNA]</scope>
    <source>
        <strain evidence="8">KCTC 23984</strain>
    </source>
</reference>
<dbReference type="PANTHER" id="PTHR43772:SF2">
    <property type="entry name" value="PUTATIVE (AFU_ORTHOLOGUE AFUA_2G04480)-RELATED"/>
    <property type="match status" value="1"/>
</dbReference>
<name>A0ABW6BX91_9BACT</name>
<evidence type="ECO:0000256" key="5">
    <source>
        <dbReference type="ARBA" id="ARBA00023295"/>
    </source>
</evidence>
<accession>A0ABW6BX91</accession>
<keyword evidence="2" id="KW-0858">Xylan degradation</keyword>
<keyword evidence="5" id="KW-0326">Glycosidase</keyword>
<evidence type="ECO:0000256" key="2">
    <source>
        <dbReference type="ARBA" id="ARBA00022651"/>
    </source>
</evidence>
<keyword evidence="6" id="KW-0732">Signal</keyword>
<dbReference type="InterPro" id="IPR006710">
    <property type="entry name" value="Glyco_hydro_43"/>
</dbReference>
<keyword evidence="8" id="KW-1185">Reference proteome</keyword>
<evidence type="ECO:0000256" key="3">
    <source>
        <dbReference type="ARBA" id="ARBA00022801"/>
    </source>
</evidence>
<proteinExistence type="inferred from homology"/>
<sequence>MSTRKRLGLYAGMALSVLAASCGQQLTNSTAGNGEGKTIQAEVAAEKPGAYLFTYFTGNSKDEEAIRFALSNDGYTYRALNGNKPVINSADISSTGGVRDPHILRGADGKTFYMVVTDMVSANGWSSNRAMVLLKSTDLVNWTSSVVNIQEQFPDQEDLLRVWAPQTIYDPEARKYMIYFSMKHGEDPDKIYYAYANDDFTALETTPKQLFYSPTNSAAIDGDIIYKDGKYHLFFKTEGEGAGIKIATSDKLTEGYELQDKYVQQTKDPVEGSGVFKLNNSDEYILMYDVYTKGKYQFTKSKDLQNFTVIDEEVRMNFHPRHGTVLPITSEEAARLMRKWGSTDDIIMSAKAPALKKINISLDTAGKRLTLPVKPGTSLTSFDPAFITFPGVTITPTSAQNFTTGPVKYTVQIQGQEPQTYDVVAREYHNPALEGFYADPDIIYSEKTGKFYIYPTSDGFTGWSGTYFKTFSSEDLVNWKDEGVILDLNKDVSWADRNAWAPTIIEKKMNGEYKYFYYFTAAQKIGVAVADNPTGPFVDSGKPLIDAFPKGVTGGQQIDPDVFTDPKTSKSYLYWGNGYMAGAELNEDMISLKPGTTKVMTPDATFREGANVLYRNGTYYFMWSEDDTRSENYRVRYGTSDSPLGKIKVPESNLVIAKDPAAGIYATGHHSVIQIPGKEEWYIVYHRFNYPNGINMGSAAGYNREVSIDKLEFNPDGSIKQVKPTHEGVKGVNLKKAGMN</sequence>
<dbReference type="Gene3D" id="2.115.10.20">
    <property type="entry name" value="Glycosyl hydrolase domain, family 43"/>
    <property type="match status" value="2"/>
</dbReference>
<dbReference type="Pfam" id="PF04616">
    <property type="entry name" value="Glyco_hydro_43"/>
    <property type="match status" value="2"/>
</dbReference>
<evidence type="ECO:0000256" key="6">
    <source>
        <dbReference type="SAM" id="SignalP"/>
    </source>
</evidence>
<dbReference type="EMBL" id="JBHUOX010000013">
    <property type="protein sequence ID" value="MFD3001990.1"/>
    <property type="molecule type" value="Genomic_DNA"/>
</dbReference>
<evidence type="ECO:0000313" key="7">
    <source>
        <dbReference type="EMBL" id="MFD3001990.1"/>
    </source>
</evidence>
<evidence type="ECO:0000256" key="1">
    <source>
        <dbReference type="ARBA" id="ARBA00009865"/>
    </source>
</evidence>
<comment type="similarity">
    <text evidence="1">Belongs to the glycosyl hydrolase 43 family.</text>
</comment>
<gene>
    <name evidence="7" type="ORF">ACFS7Z_16580</name>
</gene>
<dbReference type="Proteomes" id="UP001597641">
    <property type="component" value="Unassembled WGS sequence"/>
</dbReference>
<keyword evidence="3" id="KW-0378">Hydrolase</keyword>
<dbReference type="PANTHER" id="PTHR43772">
    <property type="entry name" value="ENDO-1,4-BETA-XYLANASE"/>
    <property type="match status" value="1"/>
</dbReference>
<dbReference type="CDD" id="cd18828">
    <property type="entry name" value="GH43_BT3675-like"/>
    <property type="match status" value="1"/>
</dbReference>
<keyword evidence="2" id="KW-0624">Polysaccharide degradation</keyword>
<dbReference type="RefSeq" id="WP_377486895.1">
    <property type="nucleotide sequence ID" value="NZ_JBHUOX010000013.1"/>
</dbReference>
<feature type="chain" id="PRO_5047188082" evidence="6">
    <location>
        <begin position="20"/>
        <end position="740"/>
    </location>
</feature>
<organism evidence="7 8">
    <name type="scientific">Pontibacter toksunensis</name>
    <dbReference type="NCBI Taxonomy" id="1332631"/>
    <lineage>
        <taxon>Bacteria</taxon>
        <taxon>Pseudomonadati</taxon>
        <taxon>Bacteroidota</taxon>
        <taxon>Cytophagia</taxon>
        <taxon>Cytophagales</taxon>
        <taxon>Hymenobacteraceae</taxon>
        <taxon>Pontibacter</taxon>
    </lineage>
</organism>
<evidence type="ECO:0000313" key="8">
    <source>
        <dbReference type="Proteomes" id="UP001597641"/>
    </source>
</evidence>
<dbReference type="InterPro" id="IPR052176">
    <property type="entry name" value="Glycosyl_Hydrlase_43_Enz"/>
</dbReference>